<dbReference type="AlphaFoldDB" id="A0AAV9TJE6"/>
<accession>A0AAV9TJE6</accession>
<reference evidence="1 2" key="1">
    <citation type="submission" date="2023-04" db="EMBL/GenBank/DDBJ databases">
        <title>Colletotrichum tabacum stain YC1 causing leaf anthracnose on Nicotiana tabacum(L.) cv.</title>
        <authorList>
            <person name="Ji Z."/>
            <person name="Wang M."/>
            <person name="Zhang J."/>
            <person name="Wang N."/>
            <person name="Zhou Z."/>
        </authorList>
    </citation>
    <scope>NUCLEOTIDE SEQUENCE [LARGE SCALE GENOMIC DNA]</scope>
    <source>
        <strain evidence="1 2">YC1</strain>
    </source>
</reference>
<sequence length="99" mass="11793">MLFGERIHAEDTVSSKRKRGGEIWSQAMEMEDEDGTRKLLRTHFPREYIQRHSTMEKFILSKKRKITLEHVPDFPVKGWVVPPELLQWRKENFDIGRVG</sequence>
<proteinExistence type="predicted"/>
<comment type="caution">
    <text evidence="1">The sequence shown here is derived from an EMBL/GenBank/DDBJ whole genome shotgun (WGS) entry which is preliminary data.</text>
</comment>
<gene>
    <name evidence="1" type="ORF">QIS74_04897</name>
</gene>
<keyword evidence="2" id="KW-1185">Reference proteome</keyword>
<dbReference type="EMBL" id="JASAOK010000023">
    <property type="protein sequence ID" value="KAK6221168.1"/>
    <property type="molecule type" value="Genomic_DNA"/>
</dbReference>
<dbReference type="Proteomes" id="UP001327957">
    <property type="component" value="Unassembled WGS sequence"/>
</dbReference>
<evidence type="ECO:0000313" key="1">
    <source>
        <dbReference type="EMBL" id="KAK6221168.1"/>
    </source>
</evidence>
<name>A0AAV9TJE6_9PEZI</name>
<organism evidence="1 2">
    <name type="scientific">Colletotrichum tabaci</name>
    <dbReference type="NCBI Taxonomy" id="1209068"/>
    <lineage>
        <taxon>Eukaryota</taxon>
        <taxon>Fungi</taxon>
        <taxon>Dikarya</taxon>
        <taxon>Ascomycota</taxon>
        <taxon>Pezizomycotina</taxon>
        <taxon>Sordariomycetes</taxon>
        <taxon>Hypocreomycetidae</taxon>
        <taxon>Glomerellales</taxon>
        <taxon>Glomerellaceae</taxon>
        <taxon>Colletotrichum</taxon>
        <taxon>Colletotrichum destructivum species complex</taxon>
    </lineage>
</organism>
<evidence type="ECO:0000313" key="2">
    <source>
        <dbReference type="Proteomes" id="UP001327957"/>
    </source>
</evidence>
<protein>
    <submittedName>
        <fullName evidence="1">Uncharacterized protein</fullName>
    </submittedName>
</protein>